<proteinExistence type="predicted"/>
<keyword evidence="1" id="KW-1133">Transmembrane helix</keyword>
<keyword evidence="1" id="KW-0812">Transmembrane</keyword>
<keyword evidence="1" id="KW-0472">Membrane</keyword>
<dbReference type="EnsemblMetazoa" id="GBRI018777-RA">
    <property type="protein sequence ID" value="GBRI018777-PA"/>
    <property type="gene ID" value="GBRI018777"/>
</dbReference>
<protein>
    <submittedName>
        <fullName evidence="2">Uncharacterized protein</fullName>
    </submittedName>
</protein>
<evidence type="ECO:0000313" key="3">
    <source>
        <dbReference type="Proteomes" id="UP000091820"/>
    </source>
</evidence>
<feature type="transmembrane region" description="Helical" evidence="1">
    <location>
        <begin position="271"/>
        <end position="290"/>
    </location>
</feature>
<evidence type="ECO:0000313" key="2">
    <source>
        <dbReference type="EnsemblMetazoa" id="GBRI018777-PA"/>
    </source>
</evidence>
<accession>A0A1A9WGE3</accession>
<dbReference type="VEuPathDB" id="VectorBase:GBRI018777"/>
<reference evidence="2" key="2">
    <citation type="submission" date="2020-05" db="UniProtKB">
        <authorList>
            <consortium name="EnsemblMetazoa"/>
        </authorList>
    </citation>
    <scope>IDENTIFICATION</scope>
    <source>
        <strain evidence="2">IAEA</strain>
    </source>
</reference>
<name>A0A1A9WGE3_9MUSC</name>
<keyword evidence="3" id="KW-1185">Reference proteome</keyword>
<dbReference type="AlphaFoldDB" id="A0A1A9WGE3"/>
<organism evidence="2 3">
    <name type="scientific">Glossina brevipalpis</name>
    <dbReference type="NCBI Taxonomy" id="37001"/>
    <lineage>
        <taxon>Eukaryota</taxon>
        <taxon>Metazoa</taxon>
        <taxon>Ecdysozoa</taxon>
        <taxon>Arthropoda</taxon>
        <taxon>Hexapoda</taxon>
        <taxon>Insecta</taxon>
        <taxon>Pterygota</taxon>
        <taxon>Neoptera</taxon>
        <taxon>Endopterygota</taxon>
        <taxon>Diptera</taxon>
        <taxon>Brachycera</taxon>
        <taxon>Muscomorpha</taxon>
        <taxon>Hippoboscoidea</taxon>
        <taxon>Glossinidae</taxon>
        <taxon>Glossina</taxon>
    </lineage>
</organism>
<evidence type="ECO:0000256" key="1">
    <source>
        <dbReference type="SAM" id="Phobius"/>
    </source>
</evidence>
<dbReference type="Proteomes" id="UP000091820">
    <property type="component" value="Unassembled WGS sequence"/>
</dbReference>
<sequence>MLIIQTSVMVKNVKEIVRKTKNNIVNEHHECGEEEFGASAKHLFPSVGRVESLEQCLNQVRNNASPLTLSSGKDEATCGRLTITGYRSVNRGTEDLFKLYGSLSFISCQQRFSHVKLTVGMEDLFCANDVGVENVGEIDTSIGGTDEDDDFIVKDSDGSAFNKFKFNFSCSYSPLFSPQPCIMLSFYYDFVSALPALLPRELMTGTDGRDAIADAVSGSCVVLGTFGALVCTTEEHERRSPSSNSPWPSPCDPADLPVGFSRTDPNPQSTMSLFFFSTAAIVKIVMSLFCKRFACCLKKKSN</sequence>
<reference evidence="3" key="1">
    <citation type="submission" date="2014-03" db="EMBL/GenBank/DDBJ databases">
        <authorList>
            <person name="Aksoy S."/>
            <person name="Warren W."/>
            <person name="Wilson R.K."/>
        </authorList>
    </citation>
    <scope>NUCLEOTIDE SEQUENCE [LARGE SCALE GENOMIC DNA]</scope>
    <source>
        <strain evidence="3">IAEA</strain>
    </source>
</reference>